<dbReference type="EMBL" id="LAZR01000576">
    <property type="protein sequence ID" value="KKN63877.1"/>
    <property type="molecule type" value="Genomic_DNA"/>
</dbReference>
<reference evidence="1" key="1">
    <citation type="journal article" date="2015" name="Nature">
        <title>Complex archaea that bridge the gap between prokaryotes and eukaryotes.</title>
        <authorList>
            <person name="Spang A."/>
            <person name="Saw J.H."/>
            <person name="Jorgensen S.L."/>
            <person name="Zaremba-Niedzwiedzka K."/>
            <person name="Martijn J."/>
            <person name="Lind A.E."/>
            <person name="van Eijk R."/>
            <person name="Schleper C."/>
            <person name="Guy L."/>
            <person name="Ettema T.J."/>
        </authorList>
    </citation>
    <scope>NUCLEOTIDE SEQUENCE</scope>
</reference>
<accession>A0A0F9SND5</accession>
<organism evidence="1">
    <name type="scientific">marine sediment metagenome</name>
    <dbReference type="NCBI Taxonomy" id="412755"/>
    <lineage>
        <taxon>unclassified sequences</taxon>
        <taxon>metagenomes</taxon>
        <taxon>ecological metagenomes</taxon>
    </lineage>
</organism>
<sequence length="218" mass="24313">MPYIIEKDYVKGSYLTRNAAIGDTTLYVADTTNFVAGGATIYDDSVPINPATGLRVNTEAITILSKTATTLLLNAALTNSYTGQFSGNLYQQNIAIAEHLEFDIRIRTKWCKIAQIKIVQQEPGPMVITFEVWEEIPIYEGNRLEMHKNVIRRRISLTAAQGGWYGESLVNNLILYQDGEDPGEEREYNLHCALINEQGGTASDFHVLLKIVEIGEVV</sequence>
<protein>
    <submittedName>
        <fullName evidence="1">Uncharacterized protein</fullName>
    </submittedName>
</protein>
<name>A0A0F9SND5_9ZZZZ</name>
<proteinExistence type="predicted"/>
<gene>
    <name evidence="1" type="ORF">LCGC14_0497550</name>
</gene>
<evidence type="ECO:0000313" key="1">
    <source>
        <dbReference type="EMBL" id="KKN63877.1"/>
    </source>
</evidence>
<dbReference type="AlphaFoldDB" id="A0A0F9SND5"/>
<comment type="caution">
    <text evidence="1">The sequence shown here is derived from an EMBL/GenBank/DDBJ whole genome shotgun (WGS) entry which is preliminary data.</text>
</comment>